<evidence type="ECO:0000259" key="13">
    <source>
        <dbReference type="PROSITE" id="PS51900"/>
    </source>
</evidence>
<dbReference type="Pfam" id="PF00589">
    <property type="entry name" value="Phage_integrase"/>
    <property type="match status" value="1"/>
</dbReference>
<dbReference type="SUPFAM" id="SSF56349">
    <property type="entry name" value="DNA breaking-rejoining enzymes"/>
    <property type="match status" value="1"/>
</dbReference>
<keyword evidence="15" id="KW-1185">Reference proteome</keyword>
<evidence type="ECO:0000256" key="11">
    <source>
        <dbReference type="NCBIfam" id="TIGR02224"/>
    </source>
</evidence>
<dbReference type="AlphaFoldDB" id="A0A263BZL2"/>
<comment type="subunit">
    <text evidence="10">Forms a cyclic heterotetrameric complex composed of two molecules of XerC and two molecules of XerD.</text>
</comment>
<dbReference type="EMBL" id="NPIA01000001">
    <property type="protein sequence ID" value="OZM58596.1"/>
    <property type="molecule type" value="Genomic_DNA"/>
</dbReference>
<dbReference type="InterPro" id="IPR011931">
    <property type="entry name" value="Recomb_XerC"/>
</dbReference>
<evidence type="ECO:0000256" key="3">
    <source>
        <dbReference type="ARBA" id="ARBA00022490"/>
    </source>
</evidence>
<evidence type="ECO:0000256" key="5">
    <source>
        <dbReference type="ARBA" id="ARBA00022829"/>
    </source>
</evidence>
<feature type="domain" description="Core-binding (CB)" evidence="13">
    <location>
        <begin position="1"/>
        <end position="87"/>
    </location>
</feature>
<name>A0A263BZL2_9BACI</name>
<sequence length="299" mass="34791">MENHRAVSLFVEFLQIEKNCSKLTIEHYLKDIKHFETFMKQQKINTFAAVSYGDIRVYLTKLHKEQYARATVSRKISCMRSLFKFLMREKIVERNDFTLAPLPKKEQLLPNFLYEEELKKLFTISDLTKPMGQRDQAILELFYATGIRVSECSNLSLRDIDFHIGTILVLGKGNKERFVPFGSFAQSSLQNYVNDGRKKLMKQNENAHEFLFVNYRGERLSSRGMRTILNKMIENAALTIQISPHVLRHTFATHMLNAGADLRGVQEMLGHAHLSSTQIYTHVTKDRLQTVYKNFHPRA</sequence>
<keyword evidence="8 10" id="KW-0233">DNA recombination</keyword>
<keyword evidence="9 10" id="KW-0131">Cell cycle</keyword>
<dbReference type="Pfam" id="PF02899">
    <property type="entry name" value="Phage_int_SAM_1"/>
    <property type="match status" value="1"/>
</dbReference>
<gene>
    <name evidence="10 14" type="primary">xerC</name>
    <name evidence="14" type="ORF">CIB95_03235</name>
</gene>
<keyword evidence="6 10" id="KW-0229">DNA integration</keyword>
<feature type="active site" evidence="10">
    <location>
        <position position="248"/>
    </location>
</feature>
<dbReference type="InterPro" id="IPR010998">
    <property type="entry name" value="Integrase_recombinase_N"/>
</dbReference>
<dbReference type="PROSITE" id="PS51900">
    <property type="entry name" value="CB"/>
    <property type="match status" value="1"/>
</dbReference>
<evidence type="ECO:0000313" key="15">
    <source>
        <dbReference type="Proteomes" id="UP000217083"/>
    </source>
</evidence>
<dbReference type="PANTHER" id="PTHR30349:SF77">
    <property type="entry name" value="TYROSINE RECOMBINASE XERC"/>
    <property type="match status" value="1"/>
</dbReference>
<feature type="active site" evidence="10">
    <location>
        <position position="245"/>
    </location>
</feature>
<keyword evidence="5 10" id="KW-0159">Chromosome partition</keyword>
<accession>A0A263BZL2</accession>
<dbReference type="GO" id="GO:0003677">
    <property type="term" value="F:DNA binding"/>
    <property type="evidence" value="ECO:0007669"/>
    <property type="project" value="UniProtKB-UniRule"/>
</dbReference>
<evidence type="ECO:0000256" key="7">
    <source>
        <dbReference type="ARBA" id="ARBA00023125"/>
    </source>
</evidence>
<dbReference type="Gene3D" id="1.10.443.10">
    <property type="entry name" value="Intergrase catalytic core"/>
    <property type="match status" value="1"/>
</dbReference>
<dbReference type="SUPFAM" id="SSF47823">
    <property type="entry name" value="lambda integrase-like, N-terminal domain"/>
    <property type="match status" value="1"/>
</dbReference>
<dbReference type="CDD" id="cd00798">
    <property type="entry name" value="INT_XerDC_C"/>
    <property type="match status" value="1"/>
</dbReference>
<dbReference type="GO" id="GO:0051301">
    <property type="term" value="P:cell division"/>
    <property type="evidence" value="ECO:0007669"/>
    <property type="project" value="UniProtKB-UniRule"/>
</dbReference>
<comment type="function">
    <text evidence="10">Site-specific tyrosine recombinase, which acts by catalyzing the cutting and rejoining of the recombining DNA molecules. The XerC-XerD complex is essential to convert dimers of the bacterial chromosome into monomers to permit their segregation at cell division. It also contributes to the segregational stability of plasmids.</text>
</comment>
<comment type="subcellular location">
    <subcellularLocation>
        <location evidence="1 10">Cytoplasm</location>
    </subcellularLocation>
</comment>
<evidence type="ECO:0000256" key="1">
    <source>
        <dbReference type="ARBA" id="ARBA00004496"/>
    </source>
</evidence>
<protein>
    <recommendedName>
        <fullName evidence="10 11">Tyrosine recombinase XerC</fullName>
    </recommendedName>
</protein>
<keyword evidence="3 10" id="KW-0963">Cytoplasm</keyword>
<dbReference type="InterPro" id="IPR044068">
    <property type="entry name" value="CB"/>
</dbReference>
<reference evidence="15" key="1">
    <citation type="submission" date="2017-08" db="EMBL/GenBank/DDBJ databases">
        <authorList>
            <person name="Huang Z."/>
        </authorList>
    </citation>
    <scope>NUCLEOTIDE SEQUENCE [LARGE SCALE GENOMIC DNA]</scope>
    <source>
        <strain evidence="15">SA5d-4</strain>
    </source>
</reference>
<proteinExistence type="inferred from homology"/>
<dbReference type="Proteomes" id="UP000217083">
    <property type="component" value="Unassembled WGS sequence"/>
</dbReference>
<dbReference type="InterPro" id="IPR013762">
    <property type="entry name" value="Integrase-like_cat_sf"/>
</dbReference>
<comment type="caution">
    <text evidence="14">The sequence shown here is derived from an EMBL/GenBank/DDBJ whole genome shotgun (WGS) entry which is preliminary data.</text>
</comment>
<dbReference type="InterPro" id="IPR002104">
    <property type="entry name" value="Integrase_catalytic"/>
</dbReference>
<comment type="similarity">
    <text evidence="2 10">Belongs to the 'phage' integrase family. XerC subfamily.</text>
</comment>
<dbReference type="InterPro" id="IPR050090">
    <property type="entry name" value="Tyrosine_recombinase_XerCD"/>
</dbReference>
<keyword evidence="7 10" id="KW-0238">DNA-binding</keyword>
<evidence type="ECO:0000313" key="14">
    <source>
        <dbReference type="EMBL" id="OZM58596.1"/>
    </source>
</evidence>
<feature type="active site" evidence="10">
    <location>
        <position position="148"/>
    </location>
</feature>
<evidence type="ECO:0000256" key="4">
    <source>
        <dbReference type="ARBA" id="ARBA00022618"/>
    </source>
</evidence>
<dbReference type="GO" id="GO:0005737">
    <property type="term" value="C:cytoplasm"/>
    <property type="evidence" value="ECO:0007669"/>
    <property type="project" value="UniProtKB-SubCell"/>
</dbReference>
<dbReference type="NCBIfam" id="TIGR02224">
    <property type="entry name" value="recomb_XerC"/>
    <property type="match status" value="1"/>
</dbReference>
<evidence type="ECO:0000256" key="2">
    <source>
        <dbReference type="ARBA" id="ARBA00006657"/>
    </source>
</evidence>
<dbReference type="PROSITE" id="PS51898">
    <property type="entry name" value="TYR_RECOMBINASE"/>
    <property type="match status" value="1"/>
</dbReference>
<dbReference type="InterPro" id="IPR011010">
    <property type="entry name" value="DNA_brk_join_enz"/>
</dbReference>
<evidence type="ECO:0000259" key="12">
    <source>
        <dbReference type="PROSITE" id="PS51898"/>
    </source>
</evidence>
<feature type="domain" description="Tyr recombinase" evidence="12">
    <location>
        <begin position="108"/>
        <end position="293"/>
    </location>
</feature>
<feature type="active site" evidence="10">
    <location>
        <position position="172"/>
    </location>
</feature>
<keyword evidence="4 10" id="KW-0132">Cell division</keyword>
<dbReference type="PANTHER" id="PTHR30349">
    <property type="entry name" value="PHAGE INTEGRASE-RELATED"/>
    <property type="match status" value="1"/>
</dbReference>
<dbReference type="NCBIfam" id="NF001399">
    <property type="entry name" value="PRK00283.1"/>
    <property type="match status" value="1"/>
</dbReference>
<dbReference type="GO" id="GO:0009037">
    <property type="term" value="F:tyrosine-based site-specific recombinase activity"/>
    <property type="evidence" value="ECO:0007669"/>
    <property type="project" value="UniProtKB-UniRule"/>
</dbReference>
<dbReference type="InterPro" id="IPR023009">
    <property type="entry name" value="Tyrosine_recombinase_XerC/XerD"/>
</dbReference>
<dbReference type="HAMAP" id="MF_01808">
    <property type="entry name" value="Recomb_XerC_XerD"/>
    <property type="match status" value="1"/>
</dbReference>
<evidence type="ECO:0000256" key="6">
    <source>
        <dbReference type="ARBA" id="ARBA00022908"/>
    </source>
</evidence>
<evidence type="ECO:0000256" key="8">
    <source>
        <dbReference type="ARBA" id="ARBA00023172"/>
    </source>
</evidence>
<reference evidence="14 15" key="2">
    <citation type="submission" date="2017-09" db="EMBL/GenBank/DDBJ databases">
        <title>Bacillus patelloidae sp. nov., isolated from the intestinal tract of a marine limpet.</title>
        <authorList>
            <person name="Liu R."/>
            <person name="Dong C."/>
            <person name="Shao Z."/>
        </authorList>
    </citation>
    <scope>NUCLEOTIDE SEQUENCE [LARGE SCALE GENOMIC DNA]</scope>
    <source>
        <strain evidence="14 15">SA5d-4</strain>
    </source>
</reference>
<dbReference type="GO" id="GO:0007059">
    <property type="term" value="P:chromosome segregation"/>
    <property type="evidence" value="ECO:0007669"/>
    <property type="project" value="UniProtKB-UniRule"/>
</dbReference>
<dbReference type="RefSeq" id="WP_094921716.1">
    <property type="nucleotide sequence ID" value="NZ_NPIA01000001.1"/>
</dbReference>
<evidence type="ECO:0000256" key="9">
    <source>
        <dbReference type="ARBA" id="ARBA00023306"/>
    </source>
</evidence>
<dbReference type="InterPro" id="IPR004107">
    <property type="entry name" value="Integrase_SAM-like_N"/>
</dbReference>
<feature type="active site" evidence="10">
    <location>
        <position position="271"/>
    </location>
</feature>
<feature type="active site" description="O-(3'-phospho-DNA)-tyrosine intermediate" evidence="10">
    <location>
        <position position="280"/>
    </location>
</feature>
<organism evidence="14 15">
    <name type="scientific">Lottiidibacillus patelloidae</name>
    <dbReference type="NCBI Taxonomy" id="2670334"/>
    <lineage>
        <taxon>Bacteria</taxon>
        <taxon>Bacillati</taxon>
        <taxon>Bacillota</taxon>
        <taxon>Bacilli</taxon>
        <taxon>Bacillales</taxon>
        <taxon>Bacillaceae</taxon>
        <taxon>Lottiidibacillus</taxon>
    </lineage>
</organism>
<dbReference type="GO" id="GO:0006313">
    <property type="term" value="P:DNA transposition"/>
    <property type="evidence" value="ECO:0007669"/>
    <property type="project" value="UniProtKB-UniRule"/>
</dbReference>
<evidence type="ECO:0000256" key="10">
    <source>
        <dbReference type="HAMAP-Rule" id="MF_01808"/>
    </source>
</evidence>
<dbReference type="Gene3D" id="1.10.150.130">
    <property type="match status" value="1"/>
</dbReference>